<dbReference type="SMART" id="SM00343">
    <property type="entry name" value="ZnF_C2HC"/>
    <property type="match status" value="2"/>
</dbReference>
<feature type="domain" description="CCHC-type" evidence="4">
    <location>
        <begin position="487"/>
        <end position="500"/>
    </location>
</feature>
<feature type="compositionally biased region" description="Low complexity" evidence="3">
    <location>
        <begin position="143"/>
        <end position="157"/>
    </location>
</feature>
<feature type="compositionally biased region" description="Basic and acidic residues" evidence="3">
    <location>
        <begin position="177"/>
        <end position="190"/>
    </location>
</feature>
<feature type="region of interest" description="Disordered" evidence="3">
    <location>
        <begin position="514"/>
        <end position="563"/>
    </location>
</feature>
<dbReference type="GO" id="GO:0008270">
    <property type="term" value="F:zinc ion binding"/>
    <property type="evidence" value="ECO:0007669"/>
    <property type="project" value="UniProtKB-KW"/>
</dbReference>
<dbReference type="InterPro" id="IPR036875">
    <property type="entry name" value="Znf_CCHC_sf"/>
</dbReference>
<evidence type="ECO:0000259" key="4">
    <source>
        <dbReference type="PROSITE" id="PS50158"/>
    </source>
</evidence>
<gene>
    <name evidence="5" type="ORF">ABMA28_004256</name>
</gene>
<proteinExistence type="predicted"/>
<evidence type="ECO:0000256" key="2">
    <source>
        <dbReference type="SAM" id="Coils"/>
    </source>
</evidence>
<evidence type="ECO:0000313" key="5">
    <source>
        <dbReference type="EMBL" id="KAL0829496.1"/>
    </source>
</evidence>
<feature type="compositionally biased region" description="Low complexity" evidence="3">
    <location>
        <begin position="208"/>
        <end position="223"/>
    </location>
</feature>
<dbReference type="Pfam" id="PF00098">
    <property type="entry name" value="zf-CCHC"/>
    <property type="match status" value="2"/>
</dbReference>
<feature type="domain" description="CCHC-type" evidence="4">
    <location>
        <begin position="463"/>
        <end position="477"/>
    </location>
</feature>
<reference evidence="5 6" key="1">
    <citation type="submission" date="2024-06" db="EMBL/GenBank/DDBJ databases">
        <title>A chromosome-level genome assembly of beet webworm, Loxostege sticticalis.</title>
        <authorList>
            <person name="Zhang Y."/>
        </authorList>
    </citation>
    <scope>NUCLEOTIDE SEQUENCE [LARGE SCALE GENOMIC DNA]</scope>
    <source>
        <strain evidence="5">AQ028</strain>
        <tissue evidence="5">Male pupae</tissue>
    </source>
</reference>
<evidence type="ECO:0000256" key="3">
    <source>
        <dbReference type="SAM" id="MobiDB-lite"/>
    </source>
</evidence>
<feature type="coiled-coil region" evidence="2">
    <location>
        <begin position="68"/>
        <end position="95"/>
    </location>
</feature>
<dbReference type="AlphaFoldDB" id="A0ABD0SVV2"/>
<evidence type="ECO:0000313" key="6">
    <source>
        <dbReference type="Proteomes" id="UP001549921"/>
    </source>
</evidence>
<organism evidence="5 6">
    <name type="scientific">Loxostege sticticalis</name>
    <name type="common">Beet webworm moth</name>
    <dbReference type="NCBI Taxonomy" id="481309"/>
    <lineage>
        <taxon>Eukaryota</taxon>
        <taxon>Metazoa</taxon>
        <taxon>Ecdysozoa</taxon>
        <taxon>Arthropoda</taxon>
        <taxon>Hexapoda</taxon>
        <taxon>Insecta</taxon>
        <taxon>Pterygota</taxon>
        <taxon>Neoptera</taxon>
        <taxon>Endopterygota</taxon>
        <taxon>Lepidoptera</taxon>
        <taxon>Glossata</taxon>
        <taxon>Ditrysia</taxon>
        <taxon>Pyraloidea</taxon>
        <taxon>Crambidae</taxon>
        <taxon>Pyraustinae</taxon>
        <taxon>Loxostege</taxon>
    </lineage>
</organism>
<name>A0ABD0SVV2_LOXSC</name>
<dbReference type="SUPFAM" id="SSF57756">
    <property type="entry name" value="Retrovirus zinc finger-like domains"/>
    <property type="match status" value="1"/>
</dbReference>
<feature type="region of interest" description="Disordered" evidence="3">
    <location>
        <begin position="128"/>
        <end position="293"/>
    </location>
</feature>
<accession>A0ABD0SVV2</accession>
<keyword evidence="2" id="KW-0175">Coiled coil</keyword>
<dbReference type="InterPro" id="IPR001878">
    <property type="entry name" value="Znf_CCHC"/>
</dbReference>
<dbReference type="Gene3D" id="4.10.60.10">
    <property type="entry name" value="Zinc finger, CCHC-type"/>
    <property type="match status" value="1"/>
</dbReference>
<dbReference type="EMBL" id="JBEDNZ010000015">
    <property type="protein sequence ID" value="KAL0829496.1"/>
    <property type="molecule type" value="Genomic_DNA"/>
</dbReference>
<comment type="caution">
    <text evidence="5">The sequence shown here is derived from an EMBL/GenBank/DDBJ whole genome shotgun (WGS) entry which is preliminary data.</text>
</comment>
<evidence type="ECO:0000256" key="1">
    <source>
        <dbReference type="PROSITE-ProRule" id="PRU00047"/>
    </source>
</evidence>
<keyword evidence="1" id="KW-0863">Zinc-finger</keyword>
<sequence>MALKVIQANVEHSAASQDLLLQHLAEWAADVAILGHLQGPIQKMMKQALSTIAGVVETLVTRSESEEIRRLSAQNESLKYQVEEMRKEILALRVERNSAAVPTEAPLAPLTPPVVSEAPTADAGLEQMAVDSTPGPSKKKTKPAPTAAAPKAPAKSSVNGKAPTKRIPRKTAAPKAATKDAPKAAPKDAPKAPTPAGTQAARRPDVPVPSSGTTVTPTPGPSGTRRDLRRKGAKARREPAHPEPRPLPPPPTSMNEGWTTVVKRGKKKSSDKEPQVSAGAKQSSRSAAQKLRVPRSTAVLLTLQPGAKENGANFETLIRDAKARIDIASLGIEAVKFKPAKTGGKLLEIPGASSGDKADAFAAKLREVLPADQVRVSRPTVTVDVRVSGLDDSVTKVEVADAILKTTGCSADSVRVGEIRETYTGGATVVRVPVAVAKTLAKGRLLVGWVSAQVKVLARKPLKCYRCLESGHVSAQCTCETDRSRLCYRCGQPGHVARACSAAPHCPVCSERGKPADHKVGSQNCSPPTTRRKAKKVADKTPATKPVPPVTREPAEAMETVAP</sequence>
<feature type="compositionally biased region" description="Basic and acidic residues" evidence="3">
    <location>
        <begin position="235"/>
        <end position="244"/>
    </location>
</feature>
<dbReference type="Proteomes" id="UP001549921">
    <property type="component" value="Unassembled WGS sequence"/>
</dbReference>
<dbReference type="PROSITE" id="PS50158">
    <property type="entry name" value="ZF_CCHC"/>
    <property type="match status" value="2"/>
</dbReference>
<keyword evidence="1" id="KW-0862">Zinc</keyword>
<keyword evidence="1" id="KW-0479">Metal-binding</keyword>
<protein>
    <recommendedName>
        <fullName evidence="4">CCHC-type domain-containing protein</fullName>
    </recommendedName>
</protein>